<feature type="transmembrane region" description="Helical" evidence="1">
    <location>
        <begin position="17"/>
        <end position="36"/>
    </location>
</feature>
<comment type="caution">
    <text evidence="3">The sequence shown here is derived from an EMBL/GenBank/DDBJ whole genome shotgun (WGS) entry which is preliminary data.</text>
</comment>
<dbReference type="InterPro" id="IPR019692">
    <property type="entry name" value="CFP-6_PH"/>
</dbReference>
<dbReference type="Proteomes" id="UP000256269">
    <property type="component" value="Unassembled WGS sequence"/>
</dbReference>
<proteinExistence type="predicted"/>
<protein>
    <submittedName>
        <fullName evidence="3">PH (Pleckstrin Homology) domain-containing protein</fullName>
    </submittedName>
</protein>
<keyword evidence="1" id="KW-0812">Transmembrane</keyword>
<accession>A0A3E0HTZ8</accession>
<keyword evidence="1" id="KW-0472">Membrane</keyword>
<feature type="transmembrane region" description="Helical" evidence="1">
    <location>
        <begin position="42"/>
        <end position="61"/>
    </location>
</feature>
<keyword evidence="1" id="KW-1133">Transmembrane helix</keyword>
<evidence type="ECO:0000313" key="4">
    <source>
        <dbReference type="Proteomes" id="UP000256269"/>
    </source>
</evidence>
<keyword evidence="4" id="KW-1185">Reference proteome</keyword>
<evidence type="ECO:0000313" key="3">
    <source>
        <dbReference type="EMBL" id="REH49898.1"/>
    </source>
</evidence>
<evidence type="ECO:0000256" key="1">
    <source>
        <dbReference type="SAM" id="Phobius"/>
    </source>
</evidence>
<organism evidence="3 4">
    <name type="scientific">Kutzneria buriramensis</name>
    <dbReference type="NCBI Taxonomy" id="1045776"/>
    <lineage>
        <taxon>Bacteria</taxon>
        <taxon>Bacillati</taxon>
        <taxon>Actinomycetota</taxon>
        <taxon>Actinomycetes</taxon>
        <taxon>Pseudonocardiales</taxon>
        <taxon>Pseudonocardiaceae</taxon>
        <taxon>Kutzneria</taxon>
    </lineage>
</organism>
<sequence>MTEPTTTEHRWAPQAPLVGIGWVLTAIAALFVVVNSDPGGRVLLAIAALMLAAISLFGTLARPRLRADAEGVTVRGLFSSRSWTWPEVRIRLAHNRRLGRVTSTVELTVLHDDGLIVFGKLDLGEDPADVVEQLQALRPWPQG</sequence>
<dbReference type="OrthoDB" id="5189227at2"/>
<reference evidence="3 4" key="1">
    <citation type="submission" date="2018-08" db="EMBL/GenBank/DDBJ databases">
        <title>Genomic Encyclopedia of Archaeal and Bacterial Type Strains, Phase II (KMG-II): from individual species to whole genera.</title>
        <authorList>
            <person name="Goeker M."/>
        </authorList>
    </citation>
    <scope>NUCLEOTIDE SEQUENCE [LARGE SCALE GENOMIC DNA]</scope>
    <source>
        <strain evidence="3 4">DSM 45791</strain>
    </source>
</reference>
<name>A0A3E0HTZ8_9PSEU</name>
<dbReference type="Pfam" id="PF10756">
    <property type="entry name" value="bPH_6"/>
    <property type="match status" value="1"/>
</dbReference>
<feature type="domain" description="Low molecular weight protein antigen 6 PH" evidence="2">
    <location>
        <begin position="62"/>
        <end position="138"/>
    </location>
</feature>
<evidence type="ECO:0000259" key="2">
    <source>
        <dbReference type="Pfam" id="PF10756"/>
    </source>
</evidence>
<dbReference type="EMBL" id="QUNO01000004">
    <property type="protein sequence ID" value="REH49898.1"/>
    <property type="molecule type" value="Genomic_DNA"/>
</dbReference>
<dbReference type="RefSeq" id="WP_147328477.1">
    <property type="nucleotide sequence ID" value="NZ_CP144375.1"/>
</dbReference>
<gene>
    <name evidence="3" type="ORF">BCF44_104163</name>
</gene>
<dbReference type="AlphaFoldDB" id="A0A3E0HTZ8"/>